<dbReference type="AlphaFoldDB" id="A0A1Y1YSH2"/>
<evidence type="ECO:0000256" key="1">
    <source>
        <dbReference type="SAM" id="MobiDB-lite"/>
    </source>
</evidence>
<comment type="caution">
    <text evidence="2">The sequence shown here is derived from an EMBL/GenBank/DDBJ whole genome shotgun (WGS) entry which is preliminary data.</text>
</comment>
<keyword evidence="3" id="KW-1185">Reference proteome</keyword>
<evidence type="ECO:0008006" key="4">
    <source>
        <dbReference type="Google" id="ProtNLM"/>
    </source>
</evidence>
<feature type="region of interest" description="Disordered" evidence="1">
    <location>
        <begin position="48"/>
        <end position="88"/>
    </location>
</feature>
<reference evidence="2 3" key="1">
    <citation type="submission" date="2016-07" db="EMBL/GenBank/DDBJ databases">
        <title>Pervasive Adenine N6-methylation of Active Genes in Fungi.</title>
        <authorList>
            <consortium name="DOE Joint Genome Institute"/>
            <person name="Mondo S.J."/>
            <person name="Dannebaum R.O."/>
            <person name="Kuo R.C."/>
            <person name="Labutti K."/>
            <person name="Haridas S."/>
            <person name="Kuo A."/>
            <person name="Salamov A."/>
            <person name="Ahrendt S.R."/>
            <person name="Lipzen A."/>
            <person name="Sullivan W."/>
            <person name="Andreopoulos W.B."/>
            <person name="Clum A."/>
            <person name="Lindquist E."/>
            <person name="Daum C."/>
            <person name="Ramamoorthy G.K."/>
            <person name="Gryganskyi A."/>
            <person name="Culley D."/>
            <person name="Magnuson J.K."/>
            <person name="James T.Y."/>
            <person name="O'Malley M.A."/>
            <person name="Stajich J.E."/>
            <person name="Spatafora J.W."/>
            <person name="Visel A."/>
            <person name="Grigoriev I.V."/>
        </authorList>
    </citation>
    <scope>NUCLEOTIDE SEQUENCE [LARGE SCALE GENOMIC DNA]</scope>
    <source>
        <strain evidence="2 3">CBS 115471</strain>
    </source>
</reference>
<proteinExistence type="predicted"/>
<dbReference type="PANTHER" id="PTHR47654">
    <property type="entry name" value="ZN(II)2CYS6 TRANSCRIPTION FACTOR (EUROFUNG)-RELATED"/>
    <property type="match status" value="1"/>
</dbReference>
<dbReference type="PANTHER" id="PTHR47654:SF5">
    <property type="entry name" value="TRANSCRIPTION FACTOR DOMAIN-CONTAINING PROTEIN"/>
    <property type="match status" value="1"/>
</dbReference>
<name>A0A1Y1YSH2_9PLEO</name>
<dbReference type="OrthoDB" id="5296287at2759"/>
<evidence type="ECO:0000313" key="2">
    <source>
        <dbReference type="EMBL" id="ORY00961.1"/>
    </source>
</evidence>
<protein>
    <recommendedName>
        <fullName evidence="4">Fungal-specific transcription factor domain-domain-containing protein</fullName>
    </recommendedName>
</protein>
<evidence type="ECO:0000313" key="3">
    <source>
        <dbReference type="Proteomes" id="UP000193144"/>
    </source>
</evidence>
<organism evidence="2 3">
    <name type="scientific">Clohesyomyces aquaticus</name>
    <dbReference type="NCBI Taxonomy" id="1231657"/>
    <lineage>
        <taxon>Eukaryota</taxon>
        <taxon>Fungi</taxon>
        <taxon>Dikarya</taxon>
        <taxon>Ascomycota</taxon>
        <taxon>Pezizomycotina</taxon>
        <taxon>Dothideomycetes</taxon>
        <taxon>Pleosporomycetidae</taxon>
        <taxon>Pleosporales</taxon>
        <taxon>Lindgomycetaceae</taxon>
        <taxon>Clohesyomyces</taxon>
    </lineage>
</organism>
<accession>A0A1Y1YSH2</accession>
<dbReference type="Proteomes" id="UP000193144">
    <property type="component" value="Unassembled WGS sequence"/>
</dbReference>
<dbReference type="EMBL" id="MCFA01000176">
    <property type="protein sequence ID" value="ORY00961.1"/>
    <property type="molecule type" value="Genomic_DNA"/>
</dbReference>
<dbReference type="CDD" id="cd12148">
    <property type="entry name" value="fungal_TF_MHR"/>
    <property type="match status" value="1"/>
</dbReference>
<dbReference type="InterPro" id="IPR053230">
    <property type="entry name" value="Trans_reg_galc"/>
</dbReference>
<sequence>MMKVLFLFRKYCRESKLTTFLHLAQTLRDTAEWPTLQCQEILHMKAGTSSKGPRLHHSWSRVSRSPSSCRRHSRSYTLREQPLDPEKTTQKDIATLTEELDAWAVTALPKDPGLGALKIKPSVKREQLLLAFQYYSTRLLISRPYLCRLERQIRGQSNTSAAFNNKTAAACVQAAHTITGLLPDEPDLSFVYQRGPWWCIVHNIMQAISVFLLEMSFGEAHMTHHGEELPKSTKKLVRWLQAMCITNAVAERAHEVAIDIIKTEAPQVRIDISDIIVESARGPDRSHMLLPSQRSSYLSFLSHPPAPGALSMGFPELLNDAAAQGAQLSSQHFLPPDPQYLMLDPDMQRPLRYGNPFMTNFDQPDLLEGPDVFDPGSYNG</sequence>
<gene>
    <name evidence="2" type="ORF">BCR34DRAFT_102002</name>
</gene>